<evidence type="ECO:0000313" key="6">
    <source>
        <dbReference type="EMBL" id="KER25777.1"/>
    </source>
</evidence>
<dbReference type="InterPro" id="IPR018000">
    <property type="entry name" value="Neurotransmitter_ion_chnl_CS"/>
</dbReference>
<gene>
    <name evidence="6" type="ORF">T265_06813</name>
</gene>
<evidence type="ECO:0000313" key="7">
    <source>
        <dbReference type="Proteomes" id="UP000054324"/>
    </source>
</evidence>
<dbReference type="Pfam" id="PF02931">
    <property type="entry name" value="Neur_chan_LBD"/>
    <property type="match status" value="1"/>
</dbReference>
<dbReference type="GO" id="GO:0004888">
    <property type="term" value="F:transmembrane signaling receptor activity"/>
    <property type="evidence" value="ECO:0007669"/>
    <property type="project" value="InterPro"/>
</dbReference>
<feature type="signal peptide" evidence="5">
    <location>
        <begin position="1"/>
        <end position="32"/>
    </location>
</feature>
<dbReference type="OrthoDB" id="5975154at2759"/>
<dbReference type="InterPro" id="IPR036734">
    <property type="entry name" value="Neur_chan_lig-bd_sf"/>
</dbReference>
<keyword evidence="4 5" id="KW-0472">Membrane</keyword>
<reference evidence="6 7" key="1">
    <citation type="submission" date="2013-11" db="EMBL/GenBank/DDBJ databases">
        <title>Opisthorchis viverrini - life in the bile duct.</title>
        <authorList>
            <person name="Young N.D."/>
            <person name="Nagarajan N."/>
            <person name="Lin S.J."/>
            <person name="Korhonen P.K."/>
            <person name="Jex A.R."/>
            <person name="Hall R.S."/>
            <person name="Safavi-Hemami H."/>
            <person name="Kaewkong W."/>
            <person name="Bertrand D."/>
            <person name="Gao S."/>
            <person name="Seet Q."/>
            <person name="Wongkham S."/>
            <person name="Teh B.T."/>
            <person name="Wongkham C."/>
            <person name="Intapan P.M."/>
            <person name="Maleewong W."/>
            <person name="Yang X."/>
            <person name="Hu M."/>
            <person name="Wang Z."/>
            <person name="Hofmann A."/>
            <person name="Sternberg P.W."/>
            <person name="Tan P."/>
            <person name="Wang J."/>
            <person name="Gasser R.B."/>
        </authorList>
    </citation>
    <scope>NUCLEOTIDE SEQUENCE [LARGE SCALE GENOMIC DNA]</scope>
</reference>
<dbReference type="RefSeq" id="XP_009170451.1">
    <property type="nucleotide sequence ID" value="XM_009172187.1"/>
</dbReference>
<dbReference type="PRINTS" id="PR00252">
    <property type="entry name" value="NRIONCHANNEL"/>
</dbReference>
<dbReference type="PANTHER" id="PTHR18945">
    <property type="entry name" value="NEUROTRANSMITTER GATED ION CHANNEL"/>
    <property type="match status" value="1"/>
</dbReference>
<dbReference type="KEGG" id="ovi:T265_06813"/>
<evidence type="ECO:0000256" key="3">
    <source>
        <dbReference type="ARBA" id="ARBA00022989"/>
    </source>
</evidence>
<dbReference type="PROSITE" id="PS00236">
    <property type="entry name" value="NEUROTR_ION_CHANNEL"/>
    <property type="match status" value="1"/>
</dbReference>
<keyword evidence="5" id="KW-0406">Ion transport</keyword>
<dbReference type="STRING" id="6198.A0A074ZJ34"/>
<dbReference type="InterPro" id="IPR036719">
    <property type="entry name" value="Neuro-gated_channel_TM_sf"/>
</dbReference>
<proteinExistence type="inferred from homology"/>
<keyword evidence="3 5" id="KW-1133">Transmembrane helix</keyword>
<dbReference type="GO" id="GO:0016020">
    <property type="term" value="C:membrane"/>
    <property type="evidence" value="ECO:0007669"/>
    <property type="project" value="UniProtKB-SubCell"/>
</dbReference>
<dbReference type="InterPro" id="IPR038050">
    <property type="entry name" value="Neuro_actylchol_rec"/>
</dbReference>
<keyword evidence="5" id="KW-0407">Ion channel</keyword>
<sequence>MRELKMRAMKITNIWHIVCMIVSMTSFNPTQAEYSERELVKTLLESYDAVSRPVMSGHDIVVVTLGLALQKVIDLDEKNQILYTSLQVQLEWHDEVLARGAFRHMGDKLTPNGNQRWNDSEKFEEEKLLIILPADKLWTPDLYVYNNGADGTNGLVYVRESWIRVYTTGRVSWNLPINIQSACNVNIFYFPFDRQVCELQLASWTYDKSQLILKPKTTSTEEMLEWAIDNAEFAVTGAQLILNNRTSFDKQEFSQVTLWLHIERRALFYGYTVIAPSVLLCILTICSFCLPCGNAKKVEIGLTVFLFLYFLQVTISEHTPESSTTPLINLFLTLVMSLSSFSIICATCVLNVISRSHEEPCPAPSSFVWFVATQVFGRMTFMSYSKRDEQLYIAIQNDIPENSANPPSFEDHTNCNKVNSLFEDVSTARRFMWIHVARVTDRVLLLLYLMMTFLLLFMFLVYIPASSAASVL</sequence>
<dbReference type="EMBL" id="KL596766">
    <property type="protein sequence ID" value="KER25777.1"/>
    <property type="molecule type" value="Genomic_DNA"/>
</dbReference>
<feature type="chain" id="PRO_5001704097" evidence="5">
    <location>
        <begin position="33"/>
        <end position="472"/>
    </location>
</feature>
<keyword evidence="5" id="KW-0813">Transport</keyword>
<dbReference type="GO" id="GO:0005230">
    <property type="term" value="F:extracellular ligand-gated monoatomic ion channel activity"/>
    <property type="evidence" value="ECO:0007669"/>
    <property type="project" value="InterPro"/>
</dbReference>
<keyword evidence="2 5" id="KW-0812">Transmembrane</keyword>
<feature type="transmembrane region" description="Helical" evidence="5">
    <location>
        <begin position="298"/>
        <end position="315"/>
    </location>
</feature>
<protein>
    <submittedName>
        <fullName evidence="6">Uncharacterized protein</fullName>
    </submittedName>
</protein>
<keyword evidence="7" id="KW-1185">Reference proteome</keyword>
<dbReference type="Pfam" id="PF02932">
    <property type="entry name" value="Neur_chan_memb"/>
    <property type="match status" value="1"/>
</dbReference>
<comment type="subcellular location">
    <subcellularLocation>
        <location evidence="1">Membrane</location>
        <topology evidence="1">Multi-pass membrane protein</topology>
    </subcellularLocation>
</comment>
<dbReference type="InterPro" id="IPR006029">
    <property type="entry name" value="Neurotrans-gated_channel_TM"/>
</dbReference>
<dbReference type="CTD" id="20320992"/>
<dbReference type="Gene3D" id="1.20.58.390">
    <property type="entry name" value="Neurotransmitter-gated ion-channel transmembrane domain"/>
    <property type="match status" value="1"/>
</dbReference>
<feature type="transmembrane region" description="Helical" evidence="5">
    <location>
        <begin position="443"/>
        <end position="463"/>
    </location>
</feature>
<organism evidence="6 7">
    <name type="scientific">Opisthorchis viverrini</name>
    <name type="common">Southeast Asian liver fluke</name>
    <dbReference type="NCBI Taxonomy" id="6198"/>
    <lineage>
        <taxon>Eukaryota</taxon>
        <taxon>Metazoa</taxon>
        <taxon>Spiralia</taxon>
        <taxon>Lophotrochozoa</taxon>
        <taxon>Platyhelminthes</taxon>
        <taxon>Trematoda</taxon>
        <taxon>Digenea</taxon>
        <taxon>Opisthorchiida</taxon>
        <taxon>Opisthorchiata</taxon>
        <taxon>Opisthorchiidae</taxon>
        <taxon>Opisthorchis</taxon>
    </lineage>
</organism>
<evidence type="ECO:0000256" key="1">
    <source>
        <dbReference type="ARBA" id="ARBA00004141"/>
    </source>
</evidence>
<name>A0A074ZJ34_OPIVI</name>
<dbReference type="Gene3D" id="2.70.170.10">
    <property type="entry name" value="Neurotransmitter-gated ion-channel ligand-binding domain"/>
    <property type="match status" value="1"/>
</dbReference>
<dbReference type="SUPFAM" id="SSF63712">
    <property type="entry name" value="Nicotinic receptor ligand binding domain-like"/>
    <property type="match status" value="1"/>
</dbReference>
<dbReference type="CDD" id="cd19051">
    <property type="entry name" value="LGIC_TM_cation"/>
    <property type="match status" value="1"/>
</dbReference>
<dbReference type="InterPro" id="IPR006201">
    <property type="entry name" value="Neur_channel"/>
</dbReference>
<evidence type="ECO:0000256" key="2">
    <source>
        <dbReference type="ARBA" id="ARBA00022692"/>
    </source>
</evidence>
<dbReference type="SUPFAM" id="SSF90112">
    <property type="entry name" value="Neurotransmitter-gated ion-channel transmembrane pore"/>
    <property type="match status" value="1"/>
</dbReference>
<keyword evidence="5" id="KW-0732">Signal</keyword>
<feature type="transmembrane region" description="Helical" evidence="5">
    <location>
        <begin position="268"/>
        <end position="291"/>
    </location>
</feature>
<accession>A0A074ZJ34</accession>
<dbReference type="InterPro" id="IPR006202">
    <property type="entry name" value="Neur_chan_lig-bd"/>
</dbReference>
<dbReference type="Proteomes" id="UP000054324">
    <property type="component" value="Unassembled WGS sequence"/>
</dbReference>
<comment type="similarity">
    <text evidence="5">Belongs to the ligand-gated ion channel (TC 1.A.9) family.</text>
</comment>
<dbReference type="AlphaFoldDB" id="A0A074ZJ34"/>
<evidence type="ECO:0000256" key="5">
    <source>
        <dbReference type="RuleBase" id="RU000687"/>
    </source>
</evidence>
<dbReference type="GeneID" id="20320992"/>
<evidence type="ECO:0000256" key="4">
    <source>
        <dbReference type="ARBA" id="ARBA00023136"/>
    </source>
</evidence>
<feature type="transmembrane region" description="Helical" evidence="5">
    <location>
        <begin position="327"/>
        <end position="353"/>
    </location>
</feature>